<protein>
    <submittedName>
        <fullName evidence="3">Unannotated protein</fullName>
    </submittedName>
</protein>
<sequence length="326" mass="34907">MEILNLGNGSEDSPATTRKSKRSKASKAAIGIGALATVTGLGSTLAAQITLNSGNNVEFGQGVAQTAACDEDGFTITPVSYYDTNSSTFRLDYVQVSGLNLTPMGENYLSDSSVSYADQSAAMTAHPGQYFDTEENTWLNTCDQVVLDFKAYTDSSAFSTNTIDGFAELEESSGVSIPTTTSSPLFWQVEGNGGVANLNYLGHASAFAIIWDSTHEENNYAAPINGDSVDAWDMAVTWPNSTYNGVAGTDFVKESSFQFFADYGHHAAAIGWAYSSTDYDNVDPIAGAISKITVESMKYFPSDYYDTDQANNNSWPWLGSNAPEPS</sequence>
<feature type="region of interest" description="Disordered" evidence="1">
    <location>
        <begin position="1"/>
        <end position="22"/>
    </location>
</feature>
<accession>A0A6J7AEM9</accession>
<evidence type="ECO:0000313" key="3">
    <source>
        <dbReference type="EMBL" id="CAB4831304.1"/>
    </source>
</evidence>
<name>A0A6J7AEM9_9ZZZZ</name>
<dbReference type="AlphaFoldDB" id="A0A6J7AEM9"/>
<keyword evidence="2" id="KW-1133">Transmembrane helix</keyword>
<evidence type="ECO:0000256" key="1">
    <source>
        <dbReference type="SAM" id="MobiDB-lite"/>
    </source>
</evidence>
<reference evidence="3" key="1">
    <citation type="submission" date="2020-05" db="EMBL/GenBank/DDBJ databases">
        <authorList>
            <person name="Chiriac C."/>
            <person name="Salcher M."/>
            <person name="Ghai R."/>
            <person name="Kavagutti S V."/>
        </authorList>
    </citation>
    <scope>NUCLEOTIDE SEQUENCE</scope>
</reference>
<gene>
    <name evidence="3" type="ORF">UFOPK3161_01359</name>
</gene>
<keyword evidence="2" id="KW-0812">Transmembrane</keyword>
<organism evidence="3">
    <name type="scientific">freshwater metagenome</name>
    <dbReference type="NCBI Taxonomy" id="449393"/>
    <lineage>
        <taxon>unclassified sequences</taxon>
        <taxon>metagenomes</taxon>
        <taxon>ecological metagenomes</taxon>
    </lineage>
</organism>
<dbReference type="EMBL" id="CAFABC010000066">
    <property type="protein sequence ID" value="CAB4831304.1"/>
    <property type="molecule type" value="Genomic_DNA"/>
</dbReference>
<feature type="transmembrane region" description="Helical" evidence="2">
    <location>
        <begin position="28"/>
        <end position="51"/>
    </location>
</feature>
<proteinExistence type="predicted"/>
<keyword evidence="2" id="KW-0472">Membrane</keyword>
<evidence type="ECO:0000256" key="2">
    <source>
        <dbReference type="SAM" id="Phobius"/>
    </source>
</evidence>